<gene>
    <name evidence="2" type="ORF">CH338_14775</name>
</gene>
<dbReference type="PANTHER" id="PTHR28152:SF1">
    <property type="entry name" value="HYDROXYACYL-THIOESTER DEHYDRATASE TYPE 2, MITOCHONDRIAL"/>
    <property type="match status" value="1"/>
</dbReference>
<sequence length="291" mass="32227">MNDVNADAVNLQDWVGRTEEASDQAYPTPPRALAATLDQVGTDYAVGTPLPELWHWLYFLPMAPGREIGPDGHPKRGGFLPPIALERRMWASGRYVFRDHLRVGDVLHKTSEITKVAEKDGKTGRMVFVTVRHTVRSGRGLAVEEEQDIVYLPMPKTFTPPPPTKAPENPSWSEPAAIDPVLLFRFSALTFNGHRIHYDLPYAKDTEKYPGLVLHGPLQALLLLEAAKRHAPDRVPSSYSFRAVHPVFGHDRVTLMGVARDDGGVDLFTVNGDGHVGMQATVAWAANDQSR</sequence>
<dbReference type="PANTHER" id="PTHR28152">
    <property type="entry name" value="HYDROXYACYL-THIOESTER DEHYDRATASE TYPE 2, MITOCHONDRIAL"/>
    <property type="match status" value="1"/>
</dbReference>
<dbReference type="InterPro" id="IPR039569">
    <property type="entry name" value="FAS1-like_DH_region"/>
</dbReference>
<evidence type="ECO:0000313" key="3">
    <source>
        <dbReference type="Proteomes" id="UP000248863"/>
    </source>
</evidence>
<feature type="domain" description="FAS1-like dehydratase" evidence="1">
    <location>
        <begin position="81"/>
        <end position="143"/>
    </location>
</feature>
<keyword evidence="3" id="KW-1185">Reference proteome</keyword>
<dbReference type="OrthoDB" id="7183822at2"/>
<dbReference type="Pfam" id="PF13452">
    <property type="entry name" value="FAS1_DH_region"/>
    <property type="match status" value="1"/>
</dbReference>
<dbReference type="RefSeq" id="WP_111357913.1">
    <property type="nucleotide sequence ID" value="NZ_NHSK01000295.1"/>
</dbReference>
<evidence type="ECO:0000259" key="1">
    <source>
        <dbReference type="Pfam" id="PF13452"/>
    </source>
</evidence>
<dbReference type="Gene3D" id="3.10.129.10">
    <property type="entry name" value="Hotdog Thioesterase"/>
    <property type="match status" value="2"/>
</dbReference>
<dbReference type="AlphaFoldDB" id="A0A327KI93"/>
<evidence type="ECO:0000313" key="2">
    <source>
        <dbReference type="EMBL" id="RAI37841.1"/>
    </source>
</evidence>
<organism evidence="2 3">
    <name type="scientific">Rhodoplanes elegans</name>
    <dbReference type="NCBI Taxonomy" id="29408"/>
    <lineage>
        <taxon>Bacteria</taxon>
        <taxon>Pseudomonadati</taxon>
        <taxon>Pseudomonadota</taxon>
        <taxon>Alphaproteobacteria</taxon>
        <taxon>Hyphomicrobiales</taxon>
        <taxon>Nitrobacteraceae</taxon>
        <taxon>Rhodoplanes</taxon>
    </lineage>
</organism>
<comment type="caution">
    <text evidence="2">The sequence shown here is derived from an EMBL/GenBank/DDBJ whole genome shotgun (WGS) entry which is preliminary data.</text>
</comment>
<dbReference type="InterPro" id="IPR052741">
    <property type="entry name" value="Mitochondrial_HTD2"/>
</dbReference>
<proteinExistence type="predicted"/>
<dbReference type="InterPro" id="IPR029069">
    <property type="entry name" value="HotDog_dom_sf"/>
</dbReference>
<accession>A0A327KI93</accession>
<dbReference type="GO" id="GO:0019171">
    <property type="term" value="F:(3R)-hydroxyacyl-[acyl-carrier-protein] dehydratase activity"/>
    <property type="evidence" value="ECO:0007669"/>
    <property type="project" value="TreeGrafter"/>
</dbReference>
<dbReference type="EMBL" id="NPEU01000159">
    <property type="protein sequence ID" value="RAI37841.1"/>
    <property type="molecule type" value="Genomic_DNA"/>
</dbReference>
<protein>
    <recommendedName>
        <fullName evidence="1">FAS1-like dehydratase domain-containing protein</fullName>
    </recommendedName>
</protein>
<dbReference type="Proteomes" id="UP000248863">
    <property type="component" value="Unassembled WGS sequence"/>
</dbReference>
<name>A0A327KI93_9BRAD</name>
<dbReference type="SUPFAM" id="SSF54637">
    <property type="entry name" value="Thioesterase/thiol ester dehydrase-isomerase"/>
    <property type="match status" value="2"/>
</dbReference>
<reference evidence="2 3" key="1">
    <citation type="submission" date="2017-07" db="EMBL/GenBank/DDBJ databases">
        <title>Draft Genome Sequences of Select Purple Nonsulfur Bacteria.</title>
        <authorList>
            <person name="Lasarre B."/>
            <person name="Mckinlay J.B."/>
        </authorList>
    </citation>
    <scope>NUCLEOTIDE SEQUENCE [LARGE SCALE GENOMIC DNA]</scope>
    <source>
        <strain evidence="2 3">DSM 11907</strain>
    </source>
</reference>